<evidence type="ECO:0000313" key="9">
    <source>
        <dbReference type="Proteomes" id="UP000046395"/>
    </source>
</evidence>
<reference evidence="10" key="1">
    <citation type="submission" date="2019-12" db="UniProtKB">
        <authorList>
            <consortium name="WormBaseParasite"/>
        </authorList>
    </citation>
    <scope>IDENTIFICATION</scope>
</reference>
<dbReference type="AlphaFoldDB" id="A0A5S6QSP9"/>
<feature type="region of interest" description="Disordered" evidence="7">
    <location>
        <begin position="484"/>
        <end position="508"/>
    </location>
</feature>
<keyword evidence="6" id="KW-0325">Glycoprotein</keyword>
<keyword evidence="4 8" id="KW-1133">Transmembrane helix</keyword>
<comment type="similarity">
    <text evidence="2">Belongs to the prominin family.</text>
</comment>
<protein>
    <submittedName>
        <fullName evidence="10">Uncharacterized protein</fullName>
    </submittedName>
</protein>
<comment type="subcellular location">
    <subcellularLocation>
        <location evidence="1">Membrane</location>
        <topology evidence="1">Multi-pass membrane protein</topology>
    </subcellularLocation>
</comment>
<dbReference type="GO" id="GO:0016020">
    <property type="term" value="C:membrane"/>
    <property type="evidence" value="ECO:0007669"/>
    <property type="project" value="UniProtKB-SubCell"/>
</dbReference>
<feature type="transmembrane region" description="Helical" evidence="8">
    <location>
        <begin position="721"/>
        <end position="738"/>
    </location>
</feature>
<evidence type="ECO:0000256" key="4">
    <source>
        <dbReference type="ARBA" id="ARBA00022989"/>
    </source>
</evidence>
<evidence type="ECO:0000256" key="7">
    <source>
        <dbReference type="SAM" id="MobiDB-lite"/>
    </source>
</evidence>
<name>A0A5S6QSP9_TRIMR</name>
<evidence type="ECO:0000256" key="8">
    <source>
        <dbReference type="SAM" id="Phobius"/>
    </source>
</evidence>
<dbReference type="PANTHER" id="PTHR22730">
    <property type="entry name" value="PROMININ PROM PROTEIN"/>
    <property type="match status" value="1"/>
</dbReference>
<evidence type="ECO:0000256" key="2">
    <source>
        <dbReference type="ARBA" id="ARBA00006058"/>
    </source>
</evidence>
<evidence type="ECO:0000256" key="6">
    <source>
        <dbReference type="ARBA" id="ARBA00023180"/>
    </source>
</evidence>
<feature type="transmembrane region" description="Helical" evidence="8">
    <location>
        <begin position="370"/>
        <end position="394"/>
    </location>
</feature>
<evidence type="ECO:0000256" key="1">
    <source>
        <dbReference type="ARBA" id="ARBA00004141"/>
    </source>
</evidence>
<keyword evidence="5 8" id="KW-0472">Membrane</keyword>
<dbReference type="WBParaSite" id="TMUE_2000010396.1">
    <property type="protein sequence ID" value="TMUE_2000010396.1"/>
    <property type="gene ID" value="WBGene00300979"/>
</dbReference>
<evidence type="ECO:0000256" key="5">
    <source>
        <dbReference type="ARBA" id="ARBA00023136"/>
    </source>
</evidence>
<feature type="transmembrane region" description="Helical" evidence="8">
    <location>
        <begin position="81"/>
        <end position="106"/>
    </location>
</feature>
<keyword evidence="3 8" id="KW-0812">Transmembrane</keyword>
<dbReference type="InterPro" id="IPR008795">
    <property type="entry name" value="Prominin"/>
</dbReference>
<feature type="transmembrane region" description="Helical" evidence="8">
    <location>
        <begin position="126"/>
        <end position="144"/>
    </location>
</feature>
<evidence type="ECO:0000256" key="3">
    <source>
        <dbReference type="ARBA" id="ARBA00022692"/>
    </source>
</evidence>
<proteinExistence type="inferred from homology"/>
<dbReference type="Pfam" id="PF05478">
    <property type="entry name" value="Prominin"/>
    <property type="match status" value="1"/>
</dbReference>
<dbReference type="Proteomes" id="UP000046395">
    <property type="component" value="Unassembled WGS sequence"/>
</dbReference>
<dbReference type="PANTHER" id="PTHR22730:SF1">
    <property type="entry name" value="PROMININ-LIKE PROTEIN"/>
    <property type="match status" value="1"/>
</dbReference>
<accession>A0A5S6QSP9</accession>
<keyword evidence="9" id="KW-1185">Reference proteome</keyword>
<evidence type="ECO:0000313" key="10">
    <source>
        <dbReference type="WBParaSite" id="TMUE_2000010396.1"/>
    </source>
</evidence>
<organism evidence="9 10">
    <name type="scientific">Trichuris muris</name>
    <name type="common">Mouse whipworm</name>
    <dbReference type="NCBI Taxonomy" id="70415"/>
    <lineage>
        <taxon>Eukaryota</taxon>
        <taxon>Metazoa</taxon>
        <taxon>Ecdysozoa</taxon>
        <taxon>Nematoda</taxon>
        <taxon>Enoplea</taxon>
        <taxon>Dorylaimia</taxon>
        <taxon>Trichinellida</taxon>
        <taxon>Trichuridae</taxon>
        <taxon>Trichuris</taxon>
    </lineage>
</organism>
<feature type="transmembrane region" description="Helical" evidence="8">
    <location>
        <begin position="327"/>
        <end position="350"/>
    </location>
</feature>
<sequence length="753" mass="83742">MSCSSELTFPSVSAKKVEPPPWLNDTPTTFERVVANFINFLQPSDLPLDKVIDADAKSGTVDIKGNVGWQTLLELVKGYELWIAVVALLPFLILLLSGIYFCCIAFGRCLCCMKRKPKEKSLTKPVLLLFFTGTIVSFAIFTWSSCNALNEVIKGMPDDLVNSVNYVPAFANAMKEVLERLLTSDFDLLMQHLKTKSLSTDCVLQEVAVGETQESLKDVLENFYRKHNETAKYQQELKKCVTNASLCANETDNVLTIVTRIKAVAESVAQQLVAMIEKVTEPLKSVRSMSDSLITSADVVKSISTTITKYRSLIEQYDSYRQLATKAYAVVIVAISFGLFSLSVLLLFFFGPKGGSCRPGVSEKCVRKYLAIFSCLAYLLAFLGSILFLVLFIIGANLHLVCRPFETMDTSHGSIATLSDFGNSFLKSALFSTDISSIASSINVENIIEGCRQRKTLFVILRLNTLDLPTKLVNMFDTFMQPQTEDKGKAVPKVKQPGSSAVHGDKQRFNSSLRSLSQNLSKLSPSHHSSNRQRRIAPLGFQSASGHKRVELKKQQTKRRSLENETAAMVPHWQRKGMFKREMRLRRSSRSLPVSNGSSELLQIQLDPAECTKSTDMLKGCLSLLQQIAFKSCAAGQYDKFTSQLQSLVDIGGTVMVLCTDGHARFTNTTKALLSKELLVFGKHVNKVFENDLLPCDIVIYSAGGIVNTVCWSVLRKLNCWTIATGVWCFLVIFVMCLSRSVRKMLNDDPDQK</sequence>